<dbReference type="Proteomes" id="UP000019376">
    <property type="component" value="Unassembled WGS sequence"/>
</dbReference>
<gene>
    <name evidence="1" type="ORF">PDE_05475</name>
</gene>
<reference evidence="1 2" key="1">
    <citation type="journal article" date="2013" name="PLoS ONE">
        <title>Genomic and secretomic analyses reveal unique features of the lignocellulolytic enzyme system of Penicillium decumbens.</title>
        <authorList>
            <person name="Liu G."/>
            <person name="Zhang L."/>
            <person name="Wei X."/>
            <person name="Zou G."/>
            <person name="Qin Y."/>
            <person name="Ma L."/>
            <person name="Li J."/>
            <person name="Zheng H."/>
            <person name="Wang S."/>
            <person name="Wang C."/>
            <person name="Xun L."/>
            <person name="Zhao G.-P."/>
            <person name="Zhou Z."/>
            <person name="Qu Y."/>
        </authorList>
    </citation>
    <scope>NUCLEOTIDE SEQUENCE [LARGE SCALE GENOMIC DNA]</scope>
    <source>
        <strain evidence="2">114-2 / CGMCC 5302</strain>
    </source>
</reference>
<name>S8AW82_PENO1</name>
<dbReference type="HOGENOM" id="CLU_2688585_0_0_1"/>
<organism evidence="1 2">
    <name type="scientific">Penicillium oxalicum (strain 114-2 / CGMCC 5302)</name>
    <name type="common">Penicillium decumbens</name>
    <dbReference type="NCBI Taxonomy" id="933388"/>
    <lineage>
        <taxon>Eukaryota</taxon>
        <taxon>Fungi</taxon>
        <taxon>Dikarya</taxon>
        <taxon>Ascomycota</taxon>
        <taxon>Pezizomycotina</taxon>
        <taxon>Eurotiomycetes</taxon>
        <taxon>Eurotiomycetidae</taxon>
        <taxon>Eurotiales</taxon>
        <taxon>Aspergillaceae</taxon>
        <taxon>Penicillium</taxon>
    </lineage>
</organism>
<dbReference type="AlphaFoldDB" id="S8AW82"/>
<protein>
    <submittedName>
        <fullName evidence="1">Uncharacterized protein</fullName>
    </submittedName>
</protein>
<dbReference type="EMBL" id="KB644412">
    <property type="protein sequence ID" value="EPS30523.1"/>
    <property type="molecule type" value="Genomic_DNA"/>
</dbReference>
<proteinExistence type="predicted"/>
<sequence length="74" mass="8155">MDILATFEVDFIQYKSVPWSPVKSLSNTGEGLHQVHVCFLRHVSLLAGSSVPPTHVVVMNDPDGLGRPLAEPMW</sequence>
<evidence type="ECO:0000313" key="2">
    <source>
        <dbReference type="Proteomes" id="UP000019376"/>
    </source>
</evidence>
<keyword evidence="2" id="KW-1185">Reference proteome</keyword>
<accession>S8AW82</accession>
<evidence type="ECO:0000313" key="1">
    <source>
        <dbReference type="EMBL" id="EPS30523.1"/>
    </source>
</evidence>